<dbReference type="AlphaFoldDB" id="A0A0A9D713"/>
<accession>A0A0A9D713</accession>
<keyword evidence="1" id="KW-1133">Transmembrane helix</keyword>
<name>A0A0A9D713_ARUDO</name>
<evidence type="ECO:0000256" key="1">
    <source>
        <dbReference type="SAM" id="Phobius"/>
    </source>
</evidence>
<sequence>MVESEKLFVAVDISLKLKNDMSTFLSANSLVLLMSPGMSPFQIPLLPCLPLNQKIQMNPMHMNASKLAMTGSTISRMFIFLTLPLNLLIRI</sequence>
<evidence type="ECO:0000313" key="2">
    <source>
        <dbReference type="EMBL" id="JAD84394.1"/>
    </source>
</evidence>
<proteinExistence type="predicted"/>
<reference evidence="2" key="2">
    <citation type="journal article" date="2015" name="Data Brief">
        <title>Shoot transcriptome of the giant reed, Arundo donax.</title>
        <authorList>
            <person name="Barrero R.A."/>
            <person name="Guerrero F.D."/>
            <person name="Moolhuijzen P."/>
            <person name="Goolsby J.A."/>
            <person name="Tidwell J."/>
            <person name="Bellgard S.E."/>
            <person name="Bellgard M.I."/>
        </authorList>
    </citation>
    <scope>NUCLEOTIDE SEQUENCE</scope>
    <source>
        <tissue evidence="2">Shoot tissue taken approximately 20 cm above the soil surface</tissue>
    </source>
</reference>
<keyword evidence="1" id="KW-0812">Transmembrane</keyword>
<organism evidence="2">
    <name type="scientific">Arundo donax</name>
    <name type="common">Giant reed</name>
    <name type="synonym">Donax arundinaceus</name>
    <dbReference type="NCBI Taxonomy" id="35708"/>
    <lineage>
        <taxon>Eukaryota</taxon>
        <taxon>Viridiplantae</taxon>
        <taxon>Streptophyta</taxon>
        <taxon>Embryophyta</taxon>
        <taxon>Tracheophyta</taxon>
        <taxon>Spermatophyta</taxon>
        <taxon>Magnoliopsida</taxon>
        <taxon>Liliopsida</taxon>
        <taxon>Poales</taxon>
        <taxon>Poaceae</taxon>
        <taxon>PACMAD clade</taxon>
        <taxon>Arundinoideae</taxon>
        <taxon>Arundineae</taxon>
        <taxon>Arundo</taxon>
    </lineage>
</organism>
<feature type="transmembrane region" description="Helical" evidence="1">
    <location>
        <begin position="24"/>
        <end position="46"/>
    </location>
</feature>
<keyword evidence="1" id="KW-0472">Membrane</keyword>
<dbReference type="EMBL" id="GBRH01213501">
    <property type="protein sequence ID" value="JAD84394.1"/>
    <property type="molecule type" value="Transcribed_RNA"/>
</dbReference>
<feature type="transmembrane region" description="Helical" evidence="1">
    <location>
        <begin position="67"/>
        <end position="89"/>
    </location>
</feature>
<protein>
    <submittedName>
        <fullName evidence="2">Uncharacterized protein</fullName>
    </submittedName>
</protein>
<reference evidence="2" key="1">
    <citation type="submission" date="2014-09" db="EMBL/GenBank/DDBJ databases">
        <authorList>
            <person name="Magalhaes I.L.F."/>
            <person name="Oliveira U."/>
            <person name="Santos F.R."/>
            <person name="Vidigal T.H.D.A."/>
            <person name="Brescovit A.D."/>
            <person name="Santos A.J."/>
        </authorList>
    </citation>
    <scope>NUCLEOTIDE SEQUENCE</scope>
    <source>
        <tissue evidence="2">Shoot tissue taken approximately 20 cm above the soil surface</tissue>
    </source>
</reference>